<keyword evidence="1" id="KW-1133">Transmembrane helix</keyword>
<name>A0A0K0FBR2_STRVS</name>
<keyword evidence="1" id="KW-0472">Membrane</keyword>
<feature type="transmembrane region" description="Helical" evidence="1">
    <location>
        <begin position="148"/>
        <end position="166"/>
    </location>
</feature>
<organism evidence="2 3">
    <name type="scientific">Strongyloides venezuelensis</name>
    <name type="common">Threadworm</name>
    <dbReference type="NCBI Taxonomy" id="75913"/>
    <lineage>
        <taxon>Eukaryota</taxon>
        <taxon>Metazoa</taxon>
        <taxon>Ecdysozoa</taxon>
        <taxon>Nematoda</taxon>
        <taxon>Chromadorea</taxon>
        <taxon>Rhabditida</taxon>
        <taxon>Tylenchina</taxon>
        <taxon>Panagrolaimomorpha</taxon>
        <taxon>Strongyloidoidea</taxon>
        <taxon>Strongyloididae</taxon>
        <taxon>Strongyloides</taxon>
    </lineage>
</organism>
<feature type="transmembrane region" description="Helical" evidence="1">
    <location>
        <begin position="103"/>
        <end position="127"/>
    </location>
</feature>
<keyword evidence="2" id="KW-1185">Reference proteome</keyword>
<accession>A0A0K0FBR2</accession>
<reference evidence="3" key="2">
    <citation type="submission" date="2015-08" db="UniProtKB">
        <authorList>
            <consortium name="WormBaseParasite"/>
        </authorList>
    </citation>
    <scope>IDENTIFICATION</scope>
</reference>
<feature type="transmembrane region" description="Helical" evidence="1">
    <location>
        <begin position="186"/>
        <end position="204"/>
    </location>
</feature>
<evidence type="ECO:0000313" key="3">
    <source>
        <dbReference type="WBParaSite" id="SVE_0627500.1"/>
    </source>
</evidence>
<reference evidence="2" key="1">
    <citation type="submission" date="2014-07" db="EMBL/GenBank/DDBJ databases">
        <authorList>
            <person name="Martin A.A"/>
            <person name="De Silva N."/>
        </authorList>
    </citation>
    <scope>NUCLEOTIDE SEQUENCE</scope>
</reference>
<proteinExistence type="predicted"/>
<feature type="transmembrane region" description="Helical" evidence="1">
    <location>
        <begin position="66"/>
        <end position="83"/>
    </location>
</feature>
<dbReference type="WBParaSite" id="SVE_0627500.1">
    <property type="protein sequence ID" value="SVE_0627500.1"/>
    <property type="gene ID" value="SVE_0627500"/>
</dbReference>
<sequence length="248" mass="28548">MIPRRGSFQLDEFDDDFEYIKKQPMSGIQVENNKRIYESTTYTADDNILVYEPIECTPNMCANPYVLLRFFELATLFAIHWLTQIVCGRDDCTMILNEFGYKAHAQGLVLAIDMLLAVIIVIIIVCYSLNIHKAYPDIILSIEKLHGILGFVLLNICGIIGSIYAAQTAWDRELNRIGRATAGVRPQWIAASCLEFVLAFVYLADYIGQKKEGYPFSYSINTAKDRNKIEAERKQRIIREHKLRQQFY</sequence>
<evidence type="ECO:0000313" key="2">
    <source>
        <dbReference type="Proteomes" id="UP000035680"/>
    </source>
</evidence>
<keyword evidence="1" id="KW-0812">Transmembrane</keyword>
<dbReference type="Proteomes" id="UP000035680">
    <property type="component" value="Unassembled WGS sequence"/>
</dbReference>
<evidence type="ECO:0000256" key="1">
    <source>
        <dbReference type="SAM" id="Phobius"/>
    </source>
</evidence>
<dbReference type="AlphaFoldDB" id="A0A0K0FBR2"/>
<protein>
    <submittedName>
        <fullName evidence="3">MARVEL domain-containing protein</fullName>
    </submittedName>
</protein>